<dbReference type="EMBL" id="CAUJNA010003368">
    <property type="protein sequence ID" value="CAJ1400352.1"/>
    <property type="molecule type" value="Genomic_DNA"/>
</dbReference>
<dbReference type="Proteomes" id="UP001178507">
    <property type="component" value="Unassembled WGS sequence"/>
</dbReference>
<organism evidence="1 2">
    <name type="scientific">Effrenium voratum</name>
    <dbReference type="NCBI Taxonomy" id="2562239"/>
    <lineage>
        <taxon>Eukaryota</taxon>
        <taxon>Sar</taxon>
        <taxon>Alveolata</taxon>
        <taxon>Dinophyceae</taxon>
        <taxon>Suessiales</taxon>
        <taxon>Symbiodiniaceae</taxon>
        <taxon>Effrenium</taxon>
    </lineage>
</organism>
<gene>
    <name evidence="1" type="ORF">EVOR1521_LOCUS23698</name>
</gene>
<proteinExistence type="predicted"/>
<evidence type="ECO:0000313" key="2">
    <source>
        <dbReference type="Proteomes" id="UP001178507"/>
    </source>
</evidence>
<evidence type="ECO:0000313" key="1">
    <source>
        <dbReference type="EMBL" id="CAJ1400352.1"/>
    </source>
</evidence>
<sequence length="196" mass="22615">MYDNTYIAMGKMVRVDTTSFSSADVVDLAQIDTNYVQFKSAFTDGTYGYLVPNSFGRVVRFTLDPFAFDAEYDVSLLSSSWDFGMYDGTYGYLVGDQSTSNVVRFTWGGAWDTLDMYSSHGVFSGFYSAFVSGSDVYLFETTQYSGIYRHCKVSNHDHVKHHYLHVNQHLIIKHHFYLKQLIVKHHIHVYHKHHLD</sequence>
<dbReference type="AlphaFoldDB" id="A0AA36J690"/>
<protein>
    <submittedName>
        <fullName evidence="1">Uncharacterized protein</fullName>
    </submittedName>
</protein>
<comment type="caution">
    <text evidence="1">The sequence shown here is derived from an EMBL/GenBank/DDBJ whole genome shotgun (WGS) entry which is preliminary data.</text>
</comment>
<keyword evidence="2" id="KW-1185">Reference proteome</keyword>
<name>A0AA36J690_9DINO</name>
<reference evidence="1" key="1">
    <citation type="submission" date="2023-08" db="EMBL/GenBank/DDBJ databases">
        <authorList>
            <person name="Chen Y."/>
            <person name="Shah S."/>
            <person name="Dougan E. K."/>
            <person name="Thang M."/>
            <person name="Chan C."/>
        </authorList>
    </citation>
    <scope>NUCLEOTIDE SEQUENCE</scope>
</reference>
<accession>A0AA36J690</accession>